<dbReference type="InterPro" id="IPR012312">
    <property type="entry name" value="Hemerythrin-like"/>
</dbReference>
<dbReference type="CDD" id="cd12107">
    <property type="entry name" value="Hemerythrin"/>
    <property type="match status" value="1"/>
</dbReference>
<gene>
    <name evidence="5" type="ORF">C7959_10370</name>
</gene>
<dbReference type="NCBIfam" id="TIGR02481">
    <property type="entry name" value="hemeryth_dom"/>
    <property type="match status" value="1"/>
</dbReference>
<dbReference type="EMBL" id="SOEG01000003">
    <property type="protein sequence ID" value="TDX53218.1"/>
    <property type="molecule type" value="Genomic_DNA"/>
</dbReference>
<evidence type="ECO:0000313" key="5">
    <source>
        <dbReference type="EMBL" id="TDX53218.1"/>
    </source>
</evidence>
<dbReference type="STRING" id="926561.GCA_000379025_01748"/>
<proteinExistence type="inferred from homology"/>
<name>A0A4R8H115_9FIRM</name>
<evidence type="ECO:0000256" key="1">
    <source>
        <dbReference type="ARBA" id="ARBA00010587"/>
    </source>
</evidence>
<feature type="domain" description="Hemerythrin-like" evidence="4">
    <location>
        <begin position="12"/>
        <end position="132"/>
    </location>
</feature>
<dbReference type="Pfam" id="PF01814">
    <property type="entry name" value="Hemerythrin"/>
    <property type="match status" value="1"/>
</dbReference>
<keyword evidence="3" id="KW-0408">Iron</keyword>
<protein>
    <submittedName>
        <fullName evidence="5">Hemerythrin</fullName>
    </submittedName>
</protein>
<dbReference type="RefSeq" id="WP_134114849.1">
    <property type="nucleotide sequence ID" value="NZ_SOEG01000003.1"/>
</dbReference>
<dbReference type="InterPro" id="IPR035938">
    <property type="entry name" value="Hemerythrin-like_sf"/>
</dbReference>
<organism evidence="5 6">
    <name type="scientific">Orenia marismortui</name>
    <dbReference type="NCBI Taxonomy" id="46469"/>
    <lineage>
        <taxon>Bacteria</taxon>
        <taxon>Bacillati</taxon>
        <taxon>Bacillota</taxon>
        <taxon>Clostridia</taxon>
        <taxon>Halanaerobiales</taxon>
        <taxon>Halobacteroidaceae</taxon>
        <taxon>Orenia</taxon>
    </lineage>
</organism>
<dbReference type="PANTHER" id="PTHR37164:SF1">
    <property type="entry name" value="BACTERIOHEMERYTHRIN"/>
    <property type="match status" value="1"/>
</dbReference>
<dbReference type="PANTHER" id="PTHR37164">
    <property type="entry name" value="BACTERIOHEMERYTHRIN"/>
    <property type="match status" value="1"/>
</dbReference>
<evidence type="ECO:0000256" key="2">
    <source>
        <dbReference type="ARBA" id="ARBA00022723"/>
    </source>
</evidence>
<dbReference type="AlphaFoldDB" id="A0A4R8H115"/>
<dbReference type="GO" id="GO:0046872">
    <property type="term" value="F:metal ion binding"/>
    <property type="evidence" value="ECO:0007669"/>
    <property type="project" value="UniProtKB-KW"/>
</dbReference>
<dbReference type="NCBIfam" id="NF033749">
    <property type="entry name" value="bact_hemeryth"/>
    <property type="match status" value="1"/>
</dbReference>
<evidence type="ECO:0000313" key="6">
    <source>
        <dbReference type="Proteomes" id="UP000295832"/>
    </source>
</evidence>
<accession>A0A4R8H115</accession>
<sequence length="139" mass="17382">MIIKWSDDLNIGIEKIDQQHKEIFTQSNYFLKKIKEDKDNPAELKSNIEDLFYFLTDYFVTHFNDEERLQQKYNYPRYEQHKKVHHNFIERINQIKYSFWNEDHDIDYLKHEIKDEILVWLKDHIIKEDRLISEYIKEQ</sequence>
<evidence type="ECO:0000259" key="4">
    <source>
        <dbReference type="Pfam" id="PF01814"/>
    </source>
</evidence>
<dbReference type="Gene3D" id="1.20.120.50">
    <property type="entry name" value="Hemerythrin-like"/>
    <property type="match status" value="1"/>
</dbReference>
<dbReference type="SUPFAM" id="SSF47188">
    <property type="entry name" value="Hemerythrin-like"/>
    <property type="match status" value="1"/>
</dbReference>
<comment type="caution">
    <text evidence="5">The sequence shown here is derived from an EMBL/GenBank/DDBJ whole genome shotgun (WGS) entry which is preliminary data.</text>
</comment>
<dbReference type="InterPro" id="IPR050669">
    <property type="entry name" value="Hemerythrin"/>
</dbReference>
<evidence type="ECO:0000256" key="3">
    <source>
        <dbReference type="ARBA" id="ARBA00023004"/>
    </source>
</evidence>
<keyword evidence="6" id="KW-1185">Reference proteome</keyword>
<dbReference type="InterPro" id="IPR012827">
    <property type="entry name" value="Hemerythrin_metal-bd"/>
</dbReference>
<comment type="similarity">
    <text evidence="1">Belongs to the hemerythrin family.</text>
</comment>
<keyword evidence="2" id="KW-0479">Metal-binding</keyword>
<dbReference type="Proteomes" id="UP000295832">
    <property type="component" value="Unassembled WGS sequence"/>
</dbReference>
<reference evidence="5 6" key="1">
    <citation type="submission" date="2019-03" db="EMBL/GenBank/DDBJ databases">
        <title>Subsurface microbial communities from deep shales in Ohio and West Virginia, USA.</title>
        <authorList>
            <person name="Wrighton K."/>
        </authorList>
    </citation>
    <scope>NUCLEOTIDE SEQUENCE [LARGE SCALE GENOMIC DNA]</scope>
    <source>
        <strain evidence="5 6">MSL 6dP</strain>
    </source>
</reference>